<dbReference type="AlphaFoldDB" id="A0AAW6U4T0"/>
<accession>A0AAW6U4T0</accession>
<dbReference type="EMBL" id="JASCXX010000028">
    <property type="protein sequence ID" value="MDI6451106.1"/>
    <property type="molecule type" value="Genomic_DNA"/>
</dbReference>
<feature type="region of interest" description="Disordered" evidence="1">
    <location>
        <begin position="388"/>
        <end position="408"/>
    </location>
</feature>
<keyword evidence="4" id="KW-1185">Reference proteome</keyword>
<feature type="chain" id="PRO_5043420213" evidence="2">
    <location>
        <begin position="25"/>
        <end position="408"/>
    </location>
</feature>
<reference evidence="3" key="1">
    <citation type="submission" date="2023-05" db="EMBL/GenBank/DDBJ databases">
        <title>Anaerotaeda fermentans gen. nov., sp. nov., a novel anaerobic planctomycete of the new family within the order Sedimentisphaerales isolated from Taman Peninsula, Russia.</title>
        <authorList>
            <person name="Khomyakova M.A."/>
            <person name="Merkel A.Y."/>
            <person name="Slobodkin A.I."/>
        </authorList>
    </citation>
    <scope>NUCLEOTIDE SEQUENCE</scope>
    <source>
        <strain evidence="3">M17dextr</strain>
    </source>
</reference>
<sequence length="408" mass="44874">MVHRKNGTFVLVISLLPIAATVCAQDVPGIVINHIPASSQIYIGSPGIAVLPNGDYIAKHDQFGPRSTEHGRAVTEVFGSSDRGLSWSRRAVVQDMYWASVFTHEGVLYLLGTSRNHGDVVIRRSTDGGRTWTEAKDKRSGLLIDGGKYHCAPVPVLLHNGRLWRAMEDAMGQGGWGRHFNAFMMSVPADADLLNADNWIVSNRIGRDPTWLDNTFGGWLEGNAVLTPDGRIVNILRVETKPDGGKAAVIQISADGKTAVFDPESGFIDFPGGAKKFTIRFDPASKLYWTLSNPVLPRHKDPNPGRVRNALALMSSKDLRHWTIRCILLYHPDIEKHGFQYVDWLFEGADIIAASRTAYGQGADAAHNQHDANYLTFHRFGDFRTLTMSDSAPGARPGEAAWQPPDAD</sequence>
<dbReference type="Proteomes" id="UP001431776">
    <property type="component" value="Unassembled WGS sequence"/>
</dbReference>
<keyword evidence="3" id="KW-0326">Glycosidase</keyword>
<keyword evidence="2" id="KW-0732">Signal</keyword>
<protein>
    <submittedName>
        <fullName evidence="3">Sialidase family protein</fullName>
        <ecNumber evidence="3">3.2.1.-</ecNumber>
    </submittedName>
</protein>
<evidence type="ECO:0000313" key="3">
    <source>
        <dbReference type="EMBL" id="MDI6451106.1"/>
    </source>
</evidence>
<dbReference type="CDD" id="cd15482">
    <property type="entry name" value="Sialidase_non-viral"/>
    <property type="match status" value="1"/>
</dbReference>
<evidence type="ECO:0000256" key="1">
    <source>
        <dbReference type="SAM" id="MobiDB-lite"/>
    </source>
</evidence>
<keyword evidence="3" id="KW-0378">Hydrolase</keyword>
<evidence type="ECO:0000256" key="2">
    <source>
        <dbReference type="SAM" id="SignalP"/>
    </source>
</evidence>
<comment type="caution">
    <text evidence="3">The sequence shown here is derived from an EMBL/GenBank/DDBJ whole genome shotgun (WGS) entry which is preliminary data.</text>
</comment>
<dbReference type="RefSeq" id="WP_349246515.1">
    <property type="nucleotide sequence ID" value="NZ_JASCXX010000028.1"/>
</dbReference>
<name>A0AAW6U4T0_9BACT</name>
<dbReference type="InterPro" id="IPR036278">
    <property type="entry name" value="Sialidase_sf"/>
</dbReference>
<dbReference type="SUPFAM" id="SSF50939">
    <property type="entry name" value="Sialidases"/>
    <property type="match status" value="1"/>
</dbReference>
<gene>
    <name evidence="3" type="ORF">QJ522_18740</name>
</gene>
<dbReference type="GO" id="GO:0016798">
    <property type="term" value="F:hydrolase activity, acting on glycosyl bonds"/>
    <property type="evidence" value="ECO:0007669"/>
    <property type="project" value="UniProtKB-KW"/>
</dbReference>
<organism evidence="3 4">
    <name type="scientific">Anaerobaca lacustris</name>
    <dbReference type="NCBI Taxonomy" id="3044600"/>
    <lineage>
        <taxon>Bacteria</taxon>
        <taxon>Pseudomonadati</taxon>
        <taxon>Planctomycetota</taxon>
        <taxon>Phycisphaerae</taxon>
        <taxon>Sedimentisphaerales</taxon>
        <taxon>Anaerobacaceae</taxon>
        <taxon>Anaerobaca</taxon>
    </lineage>
</organism>
<dbReference type="EC" id="3.2.1.-" evidence="3"/>
<feature type="signal peptide" evidence="2">
    <location>
        <begin position="1"/>
        <end position="24"/>
    </location>
</feature>
<dbReference type="Gene3D" id="2.120.10.10">
    <property type="match status" value="1"/>
</dbReference>
<evidence type="ECO:0000313" key="4">
    <source>
        <dbReference type="Proteomes" id="UP001431776"/>
    </source>
</evidence>
<proteinExistence type="predicted"/>